<evidence type="ECO:0000313" key="2">
    <source>
        <dbReference type="Proteomes" id="UP001595637"/>
    </source>
</evidence>
<protein>
    <submittedName>
        <fullName evidence="1">UPF0223 family protein</fullName>
    </submittedName>
</protein>
<keyword evidence="2" id="KW-1185">Reference proteome</keyword>
<proteinExistence type="predicted"/>
<dbReference type="NCBIfam" id="NF003353">
    <property type="entry name" value="PRK04387.1"/>
    <property type="match status" value="1"/>
</dbReference>
<dbReference type="RefSeq" id="WP_380655217.1">
    <property type="nucleotide sequence ID" value="NZ_JBHRVQ010000001.1"/>
</dbReference>
<organism evidence="1 2">
    <name type="scientific">Salinicoccus sesuvii</name>
    <dbReference type="NCBI Taxonomy" id="868281"/>
    <lineage>
        <taxon>Bacteria</taxon>
        <taxon>Bacillati</taxon>
        <taxon>Bacillota</taxon>
        <taxon>Bacilli</taxon>
        <taxon>Bacillales</taxon>
        <taxon>Staphylococcaceae</taxon>
        <taxon>Salinicoccus</taxon>
    </lineage>
</organism>
<dbReference type="Proteomes" id="UP001595637">
    <property type="component" value="Unassembled WGS sequence"/>
</dbReference>
<dbReference type="Pfam" id="PF05256">
    <property type="entry name" value="UPF0223"/>
    <property type="match status" value="1"/>
</dbReference>
<gene>
    <name evidence="1" type="ORF">ACFOEO_10265</name>
</gene>
<sequence>MEEYSYPIDIDWSTEEIIDVISFFEAVEMAYDEGITASELDEKYQKFKRIVPGKAQEKTIFKEFKENSGIESYSAVKQLKDAKNDDIITV</sequence>
<dbReference type="EMBL" id="JBHRVQ010000001">
    <property type="protein sequence ID" value="MFC3388957.1"/>
    <property type="molecule type" value="Genomic_DNA"/>
</dbReference>
<accession>A0ABV7N9S9</accession>
<name>A0ABV7N9S9_9STAP</name>
<dbReference type="InterPro" id="IPR023324">
    <property type="entry name" value="BH2638-like_sf"/>
</dbReference>
<reference evidence="2" key="1">
    <citation type="journal article" date="2019" name="Int. J. Syst. Evol. Microbiol.">
        <title>The Global Catalogue of Microorganisms (GCM) 10K type strain sequencing project: providing services to taxonomists for standard genome sequencing and annotation.</title>
        <authorList>
            <consortium name="The Broad Institute Genomics Platform"/>
            <consortium name="The Broad Institute Genome Sequencing Center for Infectious Disease"/>
            <person name="Wu L."/>
            <person name="Ma J."/>
        </authorList>
    </citation>
    <scope>NUCLEOTIDE SEQUENCE [LARGE SCALE GENOMIC DNA]</scope>
    <source>
        <strain evidence="2">CCM 7756</strain>
    </source>
</reference>
<dbReference type="InterPro" id="IPR007920">
    <property type="entry name" value="UPF0223"/>
</dbReference>
<comment type="caution">
    <text evidence="1">The sequence shown here is derived from an EMBL/GenBank/DDBJ whole genome shotgun (WGS) entry which is preliminary data.</text>
</comment>
<dbReference type="Gene3D" id="1.10.220.80">
    <property type="entry name" value="BH2638-like"/>
    <property type="match status" value="1"/>
</dbReference>
<dbReference type="SUPFAM" id="SSF158504">
    <property type="entry name" value="BH2638-like"/>
    <property type="match status" value="1"/>
</dbReference>
<evidence type="ECO:0000313" key="1">
    <source>
        <dbReference type="EMBL" id="MFC3388957.1"/>
    </source>
</evidence>
<dbReference type="PIRSF" id="PIRSF037260">
    <property type="entry name" value="UPF0223"/>
    <property type="match status" value="1"/>
</dbReference>